<reference evidence="1 2" key="1">
    <citation type="journal article" date="2022" name="New Phytol.">
        <title>Ecological generalism drives hyperdiversity of secondary metabolite gene clusters in xylarialean endophytes.</title>
        <authorList>
            <person name="Franco M.E.E."/>
            <person name="Wisecaver J.H."/>
            <person name="Arnold A.E."/>
            <person name="Ju Y.M."/>
            <person name="Slot J.C."/>
            <person name="Ahrendt S."/>
            <person name="Moore L.P."/>
            <person name="Eastman K.E."/>
            <person name="Scott K."/>
            <person name="Konkel Z."/>
            <person name="Mondo S.J."/>
            <person name="Kuo A."/>
            <person name="Hayes R.D."/>
            <person name="Haridas S."/>
            <person name="Andreopoulos B."/>
            <person name="Riley R."/>
            <person name="LaButti K."/>
            <person name="Pangilinan J."/>
            <person name="Lipzen A."/>
            <person name="Amirebrahimi M."/>
            <person name="Yan J."/>
            <person name="Adam C."/>
            <person name="Keymanesh K."/>
            <person name="Ng V."/>
            <person name="Louie K."/>
            <person name="Northen T."/>
            <person name="Drula E."/>
            <person name="Henrissat B."/>
            <person name="Hsieh H.M."/>
            <person name="Youens-Clark K."/>
            <person name="Lutzoni F."/>
            <person name="Miadlikowska J."/>
            <person name="Eastwood D.C."/>
            <person name="Hamelin R.C."/>
            <person name="Grigoriev I.V."/>
            <person name="U'Ren J.M."/>
        </authorList>
    </citation>
    <scope>NUCLEOTIDE SEQUENCE [LARGE SCALE GENOMIC DNA]</scope>
    <source>
        <strain evidence="1 2">CBS 119005</strain>
    </source>
</reference>
<sequence length="1416" mass="158326">MSKATAEYVTARAVDLQAKSAAAFKIAVSNNPDRVRAMLNLWFVPTFKPTFYNEEERYSKVSATASGLDDIVLLDSSFSSAVTEPGGQETQHPVRMIDIDTNNLVEYPNIGPRGQYCILSHSWKGREVNYKYIDDAKFRAFNQALAAAEAGKTSPKKTAAGIAKLNDIDTIKNQCRQDINEQVERIKALTEESNALSELGLSDASDIVKELLSLRVDVKILEKGDDGEGGFQKAKDNLATALVARDYGKMEEEVFDQFLRDTGLEDDKIQVIHGITGNVTEQLSLDVTNAEETLNEEKRKQSEEVEKVRFFERHGHIRDAVDELIGRLERKKSVTKIEKSIERSKEIFDNYPFPKTDKRYLWIDSCCINRADDGEYVKSISAMGEWYKNAEFCLIHLDTPRNIPKDPLVDWQVLKSTIDPPNPNIAQYKNIINYKPEWSTRAWTLQELVMSKATYYVNSAWELLPRPVDTVGPWYHLSPFVYLYTSVDTNNPYSSVLSGGDNKKLLAGVLDNSGIKYCLKELPVEEESIIIAQKLIAMLEILDFRLPRDIEMETARSRITQSVYIAVSGLTASSEDPGSNGKRLLDSILEALHPYLSNSKVYSLAERARYAINILLKCLVSLLEVPVIYDRSYVAAFGKVQNLELWRKGLVRSRFSTHHAMSLLSGRNATVVTDFAYCLMGMLGVRFPVFPAEGLTKALSRLLDEVVISSNDVSVFNWTGKQYGSHIRGRSLYPSLPEAYNISKDEERKKKRDEKLTELVQLERYEKMTDFLAISGMLVSAITFVKERQKKDIPLRWVVEILRVIKRAEFEQLRPHITNIGKILKYIETAFDSKSVATSQAANSPSTSNLRNPTIGVGEDASKQSATSPSSFGSFSPQIKTPSLPKDLPSFKAPKFGRKKTEPETASPKASSQQSSSRGFGGFKSPSLKSFGRKESETSQASVPPTEFGTPVNEPEAASLSSPPATPSLTISDAQSHPLDSEVFSYIKRVEGVEGDEGDDKGRNVPISAAPELPGELGKVLAEIPERKFEKPYKRSEEFDTMISPNPIIIKNSGIEGLFDIQRVVVSMAQPDKLRRQVRNAVSPHQKITGWCVISTGFATVMVSFSCPKSILAKELDIVQAVEDKVLKGKTQEDPNSKEDSHGDDSSQINQSQAQKTETAWQKNIKDRLKFSKSDKDDKGTSSDESVFKEYEAEGDRVSRMIKFVQESNLTEVAGEWVLARFSGVLGAKWFLCYLELGGSGRDFYGQRIPTDEIDFHNASPERGLLKYWEYYMMEKKYRLCSILQKLMDSKDWGNLKAEMGQNLAKRITKEISGTGTGTGDGEEQERGDPDAADSDAEEGAESSLLKDLGGMALSMAGAGLIQQFYEWRAERLQKSLSADVLKKFPAHIQTAMEALDDNKDLMPSMFHSAKKVHMF</sequence>
<dbReference type="EMBL" id="MU393423">
    <property type="protein sequence ID" value="KAI4870602.1"/>
    <property type="molecule type" value="Genomic_DNA"/>
</dbReference>
<name>A0ACB9ZGV5_9PEZI</name>
<organism evidence="1 2">
    <name type="scientific">Hypoxylon rubiginosum</name>
    <dbReference type="NCBI Taxonomy" id="110542"/>
    <lineage>
        <taxon>Eukaryota</taxon>
        <taxon>Fungi</taxon>
        <taxon>Dikarya</taxon>
        <taxon>Ascomycota</taxon>
        <taxon>Pezizomycotina</taxon>
        <taxon>Sordariomycetes</taxon>
        <taxon>Xylariomycetidae</taxon>
        <taxon>Xylariales</taxon>
        <taxon>Hypoxylaceae</taxon>
        <taxon>Hypoxylon</taxon>
    </lineage>
</organism>
<evidence type="ECO:0000313" key="1">
    <source>
        <dbReference type="EMBL" id="KAI4870602.1"/>
    </source>
</evidence>
<keyword evidence="2" id="KW-1185">Reference proteome</keyword>
<comment type="caution">
    <text evidence="1">The sequence shown here is derived from an EMBL/GenBank/DDBJ whole genome shotgun (WGS) entry which is preliminary data.</text>
</comment>
<gene>
    <name evidence="1" type="ORF">F4820DRAFT_402747</name>
</gene>
<protein>
    <submittedName>
        <fullName evidence="1">Uncharacterized protein</fullName>
    </submittedName>
</protein>
<accession>A0ACB9ZGV5</accession>
<dbReference type="Proteomes" id="UP001497700">
    <property type="component" value="Unassembled WGS sequence"/>
</dbReference>
<proteinExistence type="predicted"/>
<evidence type="ECO:0000313" key="2">
    <source>
        <dbReference type="Proteomes" id="UP001497700"/>
    </source>
</evidence>